<dbReference type="EC" id="2.1.2.3" evidence="10"/>
<dbReference type="SMART" id="SM00798">
    <property type="entry name" value="AICARFT_IMPCHas"/>
    <property type="match status" value="1"/>
</dbReference>
<proteinExistence type="inferred from homology"/>
<dbReference type="PIRSF" id="PIRSF000414">
    <property type="entry name" value="AICARFT_IMPCHas"/>
    <property type="match status" value="1"/>
</dbReference>
<comment type="caution">
    <text evidence="12">The sequence shown here is derived from an EMBL/GenBank/DDBJ whole genome shotgun (WGS) entry which is preliminary data.</text>
</comment>
<evidence type="ECO:0000256" key="8">
    <source>
        <dbReference type="ARBA" id="ARBA00050488"/>
    </source>
</evidence>
<dbReference type="SUPFAM" id="SSF52335">
    <property type="entry name" value="Methylglyoxal synthase-like"/>
    <property type="match status" value="1"/>
</dbReference>
<dbReference type="GO" id="GO:0006189">
    <property type="term" value="P:'de novo' IMP biosynthetic process"/>
    <property type="evidence" value="ECO:0007669"/>
    <property type="project" value="UniProtKB-UniRule"/>
</dbReference>
<dbReference type="EC" id="3.5.4.10" evidence="10"/>
<dbReference type="Gene3D" id="3.40.50.1380">
    <property type="entry name" value="Methylglyoxal synthase-like domain"/>
    <property type="match status" value="1"/>
</dbReference>
<dbReference type="RefSeq" id="WP_165107600.1">
    <property type="nucleotide sequence ID" value="NZ_JAAKYA010000053.1"/>
</dbReference>
<evidence type="ECO:0000313" key="12">
    <source>
        <dbReference type="EMBL" id="NGO39535.1"/>
    </source>
</evidence>
<keyword evidence="5 10" id="KW-0658">Purine biosynthesis</keyword>
<comment type="pathway">
    <text evidence="1 10">Purine metabolism; IMP biosynthesis via de novo pathway; IMP from 5-formamido-1-(5-phospho-D-ribosyl)imidazole-4-carboxamide: step 1/1.</text>
</comment>
<gene>
    <name evidence="10 12" type="primary">purH</name>
    <name evidence="12" type="ORF">G4L39_09020</name>
</gene>
<dbReference type="NCBIfam" id="TIGR00355">
    <property type="entry name" value="purH"/>
    <property type="match status" value="1"/>
</dbReference>
<dbReference type="InterPro" id="IPR002695">
    <property type="entry name" value="PurH-like"/>
</dbReference>
<evidence type="ECO:0000256" key="3">
    <source>
        <dbReference type="ARBA" id="ARBA00007667"/>
    </source>
</evidence>
<evidence type="ECO:0000256" key="5">
    <source>
        <dbReference type="ARBA" id="ARBA00022755"/>
    </source>
</evidence>
<keyword evidence="4 10" id="KW-0808">Transferase</keyword>
<dbReference type="InterPro" id="IPR011607">
    <property type="entry name" value="MGS-like_dom"/>
</dbReference>
<evidence type="ECO:0000256" key="4">
    <source>
        <dbReference type="ARBA" id="ARBA00022679"/>
    </source>
</evidence>
<dbReference type="Proteomes" id="UP000477311">
    <property type="component" value="Unassembled WGS sequence"/>
</dbReference>
<dbReference type="InterPro" id="IPR016193">
    <property type="entry name" value="Cytidine_deaminase-like"/>
</dbReference>
<dbReference type="EMBL" id="JAAKYA010000053">
    <property type="protein sequence ID" value="NGO39535.1"/>
    <property type="molecule type" value="Genomic_DNA"/>
</dbReference>
<protein>
    <recommendedName>
        <fullName evidence="10">Bifunctional purine biosynthesis protein PurH</fullName>
    </recommendedName>
    <domain>
        <recommendedName>
            <fullName evidence="10">Phosphoribosylaminoimidazolecarboxamide formyltransferase</fullName>
            <ecNumber evidence="10">2.1.2.3</ecNumber>
        </recommendedName>
        <alternativeName>
            <fullName evidence="10">AICAR transformylase</fullName>
        </alternativeName>
    </domain>
    <domain>
        <recommendedName>
            <fullName evidence="10">IMP cyclohydrolase</fullName>
            <ecNumber evidence="10">3.5.4.10</ecNumber>
        </recommendedName>
        <alternativeName>
            <fullName evidence="10">ATIC</fullName>
        </alternativeName>
        <alternativeName>
            <fullName evidence="10">IMP synthase</fullName>
        </alternativeName>
        <alternativeName>
            <fullName evidence="10">Inosinicase</fullName>
        </alternativeName>
    </domain>
</protein>
<keyword evidence="6 10" id="KW-0378">Hydrolase</keyword>
<dbReference type="Pfam" id="PF02142">
    <property type="entry name" value="MGS"/>
    <property type="match status" value="1"/>
</dbReference>
<dbReference type="GO" id="GO:0004643">
    <property type="term" value="F:phosphoribosylaminoimidazolecarboxamide formyltransferase activity"/>
    <property type="evidence" value="ECO:0007669"/>
    <property type="project" value="UniProtKB-UniRule"/>
</dbReference>
<name>A0A6M1RSE5_9BACT</name>
<accession>A0A6M1RSE5</accession>
<evidence type="ECO:0000259" key="11">
    <source>
        <dbReference type="PROSITE" id="PS51855"/>
    </source>
</evidence>
<dbReference type="GO" id="GO:0005829">
    <property type="term" value="C:cytosol"/>
    <property type="evidence" value="ECO:0007669"/>
    <property type="project" value="TreeGrafter"/>
</dbReference>
<dbReference type="PANTHER" id="PTHR11692:SF0">
    <property type="entry name" value="BIFUNCTIONAL PURINE BIOSYNTHESIS PROTEIN ATIC"/>
    <property type="match status" value="1"/>
</dbReference>
<organism evidence="12 13">
    <name type="scientific">Limisphaera ngatamarikiensis</name>
    <dbReference type="NCBI Taxonomy" id="1324935"/>
    <lineage>
        <taxon>Bacteria</taxon>
        <taxon>Pseudomonadati</taxon>
        <taxon>Verrucomicrobiota</taxon>
        <taxon>Verrucomicrobiia</taxon>
        <taxon>Limisphaerales</taxon>
        <taxon>Limisphaeraceae</taxon>
        <taxon>Limisphaera</taxon>
    </lineage>
</organism>
<dbReference type="HAMAP" id="MF_00139">
    <property type="entry name" value="PurH"/>
    <property type="match status" value="1"/>
</dbReference>
<evidence type="ECO:0000256" key="10">
    <source>
        <dbReference type="HAMAP-Rule" id="MF_00139"/>
    </source>
</evidence>
<comment type="catalytic activity">
    <reaction evidence="9 10">
        <text>IMP + H2O = 5-formamido-1-(5-phospho-D-ribosyl)imidazole-4-carboxamide</text>
        <dbReference type="Rhea" id="RHEA:18445"/>
        <dbReference type="ChEBI" id="CHEBI:15377"/>
        <dbReference type="ChEBI" id="CHEBI:58053"/>
        <dbReference type="ChEBI" id="CHEBI:58467"/>
        <dbReference type="EC" id="3.5.4.10"/>
    </reaction>
</comment>
<dbReference type="InterPro" id="IPR024051">
    <property type="entry name" value="AICAR_Tfase_dup_dom_sf"/>
</dbReference>
<comment type="pathway">
    <text evidence="2 10">Purine metabolism; IMP biosynthesis via de novo pathway; 5-formamido-1-(5-phospho-D-ribosyl)imidazole-4-carboxamide from 5-amino-1-(5-phospho-D-ribosyl)imidazole-4-carboxamide (10-formyl THF route): step 1/1.</text>
</comment>
<comment type="catalytic activity">
    <reaction evidence="8 10">
        <text>(6R)-10-formyltetrahydrofolate + 5-amino-1-(5-phospho-beta-D-ribosyl)imidazole-4-carboxamide = 5-formamido-1-(5-phospho-D-ribosyl)imidazole-4-carboxamide + (6S)-5,6,7,8-tetrahydrofolate</text>
        <dbReference type="Rhea" id="RHEA:22192"/>
        <dbReference type="ChEBI" id="CHEBI:57453"/>
        <dbReference type="ChEBI" id="CHEBI:58467"/>
        <dbReference type="ChEBI" id="CHEBI:58475"/>
        <dbReference type="ChEBI" id="CHEBI:195366"/>
        <dbReference type="EC" id="2.1.2.3"/>
    </reaction>
</comment>
<dbReference type="SMART" id="SM00851">
    <property type="entry name" value="MGS"/>
    <property type="match status" value="1"/>
</dbReference>
<feature type="domain" description="MGS-like" evidence="11">
    <location>
        <begin position="1"/>
        <end position="147"/>
    </location>
</feature>
<comment type="similarity">
    <text evidence="3 10">Belongs to the PurH family.</text>
</comment>
<dbReference type="NCBIfam" id="NF002049">
    <property type="entry name" value="PRK00881.1"/>
    <property type="match status" value="1"/>
</dbReference>
<dbReference type="FunFam" id="3.40.50.1380:FF:000001">
    <property type="entry name" value="Bifunctional purine biosynthesis protein PurH"/>
    <property type="match status" value="1"/>
</dbReference>
<dbReference type="UniPathway" id="UPA00074">
    <property type="reaction ID" value="UER00133"/>
</dbReference>
<comment type="domain">
    <text evidence="10">The IMP cyclohydrolase activity resides in the N-terminal region.</text>
</comment>
<evidence type="ECO:0000256" key="7">
    <source>
        <dbReference type="ARBA" id="ARBA00023268"/>
    </source>
</evidence>
<keyword evidence="7 10" id="KW-0511">Multifunctional enzyme</keyword>
<dbReference type="FunFam" id="3.40.140.20:FF:000001">
    <property type="entry name" value="Bifunctional purine biosynthesis protein PurH"/>
    <property type="match status" value="1"/>
</dbReference>
<dbReference type="InterPro" id="IPR036914">
    <property type="entry name" value="MGS-like_dom_sf"/>
</dbReference>
<dbReference type="Pfam" id="PF01808">
    <property type="entry name" value="AICARFT_IMPCHas"/>
    <property type="match status" value="1"/>
</dbReference>
<dbReference type="PANTHER" id="PTHR11692">
    <property type="entry name" value="BIFUNCTIONAL PURINE BIOSYNTHESIS PROTEIN PURH"/>
    <property type="match status" value="1"/>
</dbReference>
<sequence>MGKIERALISVWDKTGLVPFARTLAEAGVEILSTGGTARVLREAGIRVVELSDYTGFPEMLDGRVKTLHPKVHGGLLFLRDNPQHQATVAAHGIRPIDLVVVNLYPFEQTVAREGVTYEEAIENIDIGGPAMLRSAAKNHASVTVVVDPADYDVVAREIRQTGQTTPELRRQLAVKVFARTAAYDAAIHAWLSQRNLDPTAAPTPPDLLLLSAPRVQRLRYGENPHQTAALYGRFGEYFTQLHGRELSYNNILDLTAAASLIAEFADDPPTVAILKHTNPCGVGQGNTLREGWEKALATDRQAPFGGIIAVNRPLDGDCAAAIAEVFSEVIVAPAFTEEALQILQRNKNLRLVRQLKPQPPPPEWETRSVGFESWLHQTRDRVPAPPAELRVVTRRAPTEEEWRALRFGWRVVKHVKSNAIVYAGPDRTLGIGAGQMSRVDASRIAVWKAREAGLSLQGSVVCSDAFFPFPDGLIAAADAGATAAIQPGGSVRDEEVIAAADARGMAMVFTGYRHFRH</sequence>
<dbReference type="Gene3D" id="3.40.140.20">
    <property type="match status" value="2"/>
</dbReference>
<dbReference type="SUPFAM" id="SSF53927">
    <property type="entry name" value="Cytidine deaminase-like"/>
    <property type="match status" value="1"/>
</dbReference>
<evidence type="ECO:0000256" key="9">
    <source>
        <dbReference type="ARBA" id="ARBA00050687"/>
    </source>
</evidence>
<dbReference type="CDD" id="cd01421">
    <property type="entry name" value="IMPCH"/>
    <property type="match status" value="1"/>
</dbReference>
<dbReference type="PROSITE" id="PS51855">
    <property type="entry name" value="MGS"/>
    <property type="match status" value="1"/>
</dbReference>
<evidence type="ECO:0000256" key="1">
    <source>
        <dbReference type="ARBA" id="ARBA00004844"/>
    </source>
</evidence>
<keyword evidence="13" id="KW-1185">Reference proteome</keyword>
<reference evidence="12 13" key="1">
    <citation type="submission" date="2020-02" db="EMBL/GenBank/DDBJ databases">
        <title>Draft genome sequence of Limisphaera ngatamarikiensis NGM72.4T, a thermophilic Verrucomicrobia grouped in subdivision 3.</title>
        <authorList>
            <person name="Carere C.R."/>
            <person name="Steen J."/>
            <person name="Hugenholtz P."/>
            <person name="Stott M.B."/>
        </authorList>
    </citation>
    <scope>NUCLEOTIDE SEQUENCE [LARGE SCALE GENOMIC DNA]</scope>
    <source>
        <strain evidence="12 13">NGM72.4</strain>
    </source>
</reference>
<dbReference type="GO" id="GO:0003937">
    <property type="term" value="F:IMP cyclohydrolase activity"/>
    <property type="evidence" value="ECO:0007669"/>
    <property type="project" value="UniProtKB-UniRule"/>
</dbReference>
<evidence type="ECO:0000313" key="13">
    <source>
        <dbReference type="Proteomes" id="UP000477311"/>
    </source>
</evidence>
<evidence type="ECO:0000256" key="2">
    <source>
        <dbReference type="ARBA" id="ARBA00004954"/>
    </source>
</evidence>
<evidence type="ECO:0000256" key="6">
    <source>
        <dbReference type="ARBA" id="ARBA00022801"/>
    </source>
</evidence>
<dbReference type="AlphaFoldDB" id="A0A6M1RSE5"/>